<comment type="caution">
    <text evidence="1">The sequence shown here is derived from an EMBL/GenBank/DDBJ whole genome shotgun (WGS) entry which is preliminary data.</text>
</comment>
<name>A0A069PAT7_9BURK</name>
<evidence type="ECO:0000313" key="1">
    <source>
        <dbReference type="EMBL" id="KDR37765.1"/>
    </source>
</evidence>
<keyword evidence="1" id="KW-0503">Monooxygenase</keyword>
<evidence type="ECO:0000313" key="2">
    <source>
        <dbReference type="Proteomes" id="UP000027466"/>
    </source>
</evidence>
<gene>
    <name evidence="1" type="ORF">BG61_07805</name>
</gene>
<organism evidence="1 2">
    <name type="scientific">Caballeronia glathei</name>
    <dbReference type="NCBI Taxonomy" id="60547"/>
    <lineage>
        <taxon>Bacteria</taxon>
        <taxon>Pseudomonadati</taxon>
        <taxon>Pseudomonadota</taxon>
        <taxon>Betaproteobacteria</taxon>
        <taxon>Burkholderiales</taxon>
        <taxon>Burkholderiaceae</taxon>
        <taxon>Caballeronia</taxon>
    </lineage>
</organism>
<dbReference type="Proteomes" id="UP000027466">
    <property type="component" value="Unassembled WGS sequence"/>
</dbReference>
<sequence length="100" mass="10560">MVKTALFVRLEAKPGKEQEVEALLMGGLPRVEAEPATISWFGLRLGPSTFGIFDGFPDDAGRDAHLAGKVAGALMAKAADLFAKPPENMKINVLAAKLPA</sequence>
<keyword evidence="2" id="KW-1185">Reference proteome</keyword>
<reference evidence="1 2" key="1">
    <citation type="submission" date="2014-03" db="EMBL/GenBank/DDBJ databases">
        <title>Draft Genome Sequences of Four Burkholderia Strains.</title>
        <authorList>
            <person name="Liu X.Y."/>
            <person name="Li C.X."/>
            <person name="Xu J.H."/>
        </authorList>
    </citation>
    <scope>NUCLEOTIDE SEQUENCE [LARGE SCALE GENOMIC DNA]</scope>
    <source>
        <strain evidence="1 2">DSM 50014</strain>
    </source>
</reference>
<dbReference type="SUPFAM" id="SSF54909">
    <property type="entry name" value="Dimeric alpha+beta barrel"/>
    <property type="match status" value="1"/>
</dbReference>
<dbReference type="AlphaFoldDB" id="A0A069PAT7"/>
<accession>A0A069PAT7</accession>
<dbReference type="GO" id="GO:0004497">
    <property type="term" value="F:monooxygenase activity"/>
    <property type="evidence" value="ECO:0007669"/>
    <property type="project" value="UniProtKB-KW"/>
</dbReference>
<protein>
    <submittedName>
        <fullName evidence="1">Antibiotic biosynthesis monooxygenase</fullName>
    </submittedName>
</protein>
<dbReference type="EMBL" id="JFHC01000143">
    <property type="protein sequence ID" value="KDR37765.1"/>
    <property type="molecule type" value="Genomic_DNA"/>
</dbReference>
<proteinExistence type="predicted"/>
<dbReference type="Gene3D" id="3.30.70.100">
    <property type="match status" value="1"/>
</dbReference>
<keyword evidence="1" id="KW-0560">Oxidoreductase</keyword>
<dbReference type="RefSeq" id="WP_035943178.1">
    <property type="nucleotide sequence ID" value="NZ_CADFFX010000064.1"/>
</dbReference>
<dbReference type="InterPro" id="IPR011008">
    <property type="entry name" value="Dimeric_a/b-barrel"/>
</dbReference>